<sequence length="705" mass="79270">MDDANRSEWEQTGRVAAVSASGRGKQFANDKQDSLLYLDQVYRKARESIPLENKQANEALASIFINSADIKRKLKSDGKARYLLRYARANFRSLPAVHLAAAQFELDQGDKSKCISILEKACILCPTEDNLKEAIRRVGAGFNSLQEKSQNKAFTKVAPSAGGTITPRTRSLPQRVIRQKLVLKNTGSDDDEDDDTDGNVKKSINKPREKSPRNRPLDLPPQPQLSAITEDGDSGITVETPPTDDLRQTSTTGPRFPFFLNLASYDVQPGKTRKEEDVATEKPLQQPHQQPNQSSTTNNRSEEVNQPGRTTTYSLQPQVQQPPPVHTDSHQEMSQVPSSERKNQIHVKGVNYSIIKVIGKGGSSKVYQVLHEGSKKIFAVKYVDLECADDVIIQSYKNEITVLQRLQNKDPIIKLYDYEISQSHIYLVMECGSIDLASFLRRKRVQKEDILFYWRQMLTAVQCIHDEGIIHRDLKPANFLFVEGSLKLIDFGIANSIQSDRTSVTRESQVGTLNYMSPETIQSSGDSHGGDHTSMKINCKSDVWSLGCILYYITYGKTPFQSITNTMMKLQAICNPDYKIQFSDVHDSNLVDVLKRCLVRDVKERPSIKELLDHPYVSSKTSFKDSPTPALGMTKGVVENLMSKLNTTNCTSPRSVELAMALQKYLGSHCDPKQGKEIRQPLHDVNSISQTQREQKPLSYFFPNH</sequence>
<proteinExistence type="predicted"/>
<dbReference type="Proteomes" id="UP000230750">
    <property type="component" value="Unassembled WGS sequence"/>
</dbReference>
<evidence type="ECO:0000256" key="4">
    <source>
        <dbReference type="ARBA" id="ARBA00022777"/>
    </source>
</evidence>
<dbReference type="OrthoDB" id="20524at2759"/>
<dbReference type="InterPro" id="IPR000719">
    <property type="entry name" value="Prot_kinase_dom"/>
</dbReference>
<dbReference type="InterPro" id="IPR017441">
    <property type="entry name" value="Protein_kinase_ATP_BS"/>
</dbReference>
<dbReference type="Gene3D" id="1.25.40.10">
    <property type="entry name" value="Tetratricopeptide repeat domain"/>
    <property type="match status" value="1"/>
</dbReference>
<name>A0A2G8L2G2_STIJA</name>
<keyword evidence="3 6" id="KW-0547">Nucleotide-binding</keyword>
<dbReference type="PROSITE" id="PS00108">
    <property type="entry name" value="PROTEIN_KINASE_ST"/>
    <property type="match status" value="1"/>
</dbReference>
<dbReference type="SUPFAM" id="SSF56112">
    <property type="entry name" value="Protein kinase-like (PK-like)"/>
    <property type="match status" value="1"/>
</dbReference>
<dbReference type="FunFam" id="1.10.510.10:FF:000224">
    <property type="entry name" value="serine/threonine-protein kinase mph1 isoform X1"/>
    <property type="match status" value="1"/>
</dbReference>
<dbReference type="STRING" id="307972.A0A2G8L2G2"/>
<feature type="compositionally biased region" description="Basic and acidic residues" evidence="7">
    <location>
        <begin position="206"/>
        <end position="216"/>
    </location>
</feature>
<feature type="region of interest" description="Disordered" evidence="7">
    <location>
        <begin position="1"/>
        <end position="24"/>
    </location>
</feature>
<dbReference type="GO" id="GO:0004712">
    <property type="term" value="F:protein serine/threonine/tyrosine kinase activity"/>
    <property type="evidence" value="ECO:0007669"/>
    <property type="project" value="TreeGrafter"/>
</dbReference>
<dbReference type="InterPro" id="IPR011009">
    <property type="entry name" value="Kinase-like_dom_sf"/>
</dbReference>
<dbReference type="InterPro" id="IPR008271">
    <property type="entry name" value="Ser/Thr_kinase_AS"/>
</dbReference>
<reference evidence="9 10" key="1">
    <citation type="journal article" date="2017" name="PLoS Biol.">
        <title>The sea cucumber genome provides insights into morphological evolution and visceral regeneration.</title>
        <authorList>
            <person name="Zhang X."/>
            <person name="Sun L."/>
            <person name="Yuan J."/>
            <person name="Sun Y."/>
            <person name="Gao Y."/>
            <person name="Zhang L."/>
            <person name="Li S."/>
            <person name="Dai H."/>
            <person name="Hamel J.F."/>
            <person name="Liu C."/>
            <person name="Yu Y."/>
            <person name="Liu S."/>
            <person name="Lin W."/>
            <person name="Guo K."/>
            <person name="Jin S."/>
            <person name="Xu P."/>
            <person name="Storey K.B."/>
            <person name="Huan P."/>
            <person name="Zhang T."/>
            <person name="Zhou Y."/>
            <person name="Zhang J."/>
            <person name="Lin C."/>
            <person name="Li X."/>
            <person name="Xing L."/>
            <person name="Huo D."/>
            <person name="Sun M."/>
            <person name="Wang L."/>
            <person name="Mercier A."/>
            <person name="Li F."/>
            <person name="Yang H."/>
            <person name="Xiang J."/>
        </authorList>
    </citation>
    <scope>NUCLEOTIDE SEQUENCE [LARGE SCALE GENOMIC DNA]</scope>
    <source>
        <strain evidence="9">Shaxun</strain>
        <tissue evidence="9">Muscle</tissue>
    </source>
</reference>
<dbReference type="CDD" id="cd14131">
    <property type="entry name" value="PKc_Mps1"/>
    <property type="match status" value="1"/>
</dbReference>
<dbReference type="SMART" id="SM00220">
    <property type="entry name" value="S_TKc"/>
    <property type="match status" value="1"/>
</dbReference>
<accession>A0A2G8L2G2</accession>
<dbReference type="GO" id="GO:0005634">
    <property type="term" value="C:nucleus"/>
    <property type="evidence" value="ECO:0007669"/>
    <property type="project" value="TreeGrafter"/>
</dbReference>
<dbReference type="Pfam" id="PF00069">
    <property type="entry name" value="Pkinase"/>
    <property type="match status" value="1"/>
</dbReference>
<feature type="compositionally biased region" description="Acidic residues" evidence="7">
    <location>
        <begin position="188"/>
        <end position="197"/>
    </location>
</feature>
<evidence type="ECO:0000256" key="3">
    <source>
        <dbReference type="ARBA" id="ARBA00022741"/>
    </source>
</evidence>
<dbReference type="GO" id="GO:0000776">
    <property type="term" value="C:kinetochore"/>
    <property type="evidence" value="ECO:0007669"/>
    <property type="project" value="TreeGrafter"/>
</dbReference>
<comment type="caution">
    <text evidence="9">The sequence shown here is derived from an EMBL/GenBank/DDBJ whole genome shotgun (WGS) entry which is preliminary data.</text>
</comment>
<dbReference type="EMBL" id="MRZV01000248">
    <property type="protein sequence ID" value="PIK54444.1"/>
    <property type="molecule type" value="Genomic_DNA"/>
</dbReference>
<keyword evidence="10" id="KW-1185">Reference proteome</keyword>
<evidence type="ECO:0000256" key="5">
    <source>
        <dbReference type="ARBA" id="ARBA00022840"/>
    </source>
</evidence>
<dbReference type="Gene3D" id="3.30.200.20">
    <property type="entry name" value="Phosphorylase Kinase, domain 1"/>
    <property type="match status" value="1"/>
</dbReference>
<protein>
    <submittedName>
        <fullName evidence="9">Putative dual specificity protein kinase TTK isoform X2</fullName>
    </submittedName>
</protein>
<evidence type="ECO:0000313" key="10">
    <source>
        <dbReference type="Proteomes" id="UP000230750"/>
    </source>
</evidence>
<keyword evidence="5 6" id="KW-0067">ATP-binding</keyword>
<dbReference type="GO" id="GO:0007094">
    <property type="term" value="P:mitotic spindle assembly checkpoint signaling"/>
    <property type="evidence" value="ECO:0007669"/>
    <property type="project" value="TreeGrafter"/>
</dbReference>
<dbReference type="GO" id="GO:0098813">
    <property type="term" value="P:nuclear chromosome segregation"/>
    <property type="evidence" value="ECO:0007669"/>
    <property type="project" value="UniProtKB-ARBA"/>
</dbReference>
<dbReference type="InterPro" id="IPR011990">
    <property type="entry name" value="TPR-like_helical_dom_sf"/>
</dbReference>
<dbReference type="PROSITE" id="PS50011">
    <property type="entry name" value="PROTEIN_KINASE_DOM"/>
    <property type="match status" value="1"/>
</dbReference>
<keyword evidence="2" id="KW-0808">Transferase</keyword>
<dbReference type="GO" id="GO:0005524">
    <property type="term" value="F:ATP binding"/>
    <property type="evidence" value="ECO:0007669"/>
    <property type="project" value="UniProtKB-UniRule"/>
</dbReference>
<feature type="region of interest" description="Disordered" evidence="7">
    <location>
        <begin position="684"/>
        <end position="705"/>
    </location>
</feature>
<organism evidence="9 10">
    <name type="scientific">Stichopus japonicus</name>
    <name type="common">Sea cucumber</name>
    <dbReference type="NCBI Taxonomy" id="307972"/>
    <lineage>
        <taxon>Eukaryota</taxon>
        <taxon>Metazoa</taxon>
        <taxon>Echinodermata</taxon>
        <taxon>Eleutherozoa</taxon>
        <taxon>Echinozoa</taxon>
        <taxon>Holothuroidea</taxon>
        <taxon>Aspidochirotacea</taxon>
        <taxon>Aspidochirotida</taxon>
        <taxon>Stichopodidae</taxon>
        <taxon>Apostichopus</taxon>
    </lineage>
</organism>
<dbReference type="Gene3D" id="1.10.510.10">
    <property type="entry name" value="Transferase(Phosphotransferase) domain 1"/>
    <property type="match status" value="1"/>
</dbReference>
<feature type="compositionally biased region" description="Basic and acidic residues" evidence="7">
    <location>
        <begin position="1"/>
        <end position="11"/>
    </location>
</feature>
<feature type="region of interest" description="Disordered" evidence="7">
    <location>
        <begin position="149"/>
        <end position="257"/>
    </location>
</feature>
<keyword evidence="4 9" id="KW-0418">Kinase</keyword>
<dbReference type="PANTHER" id="PTHR22974">
    <property type="entry name" value="MIXED LINEAGE PROTEIN KINASE"/>
    <property type="match status" value="1"/>
</dbReference>
<evidence type="ECO:0000256" key="6">
    <source>
        <dbReference type="PROSITE-ProRule" id="PRU10141"/>
    </source>
</evidence>
<keyword evidence="1" id="KW-0723">Serine/threonine-protein kinase</keyword>
<dbReference type="GO" id="GO:0004674">
    <property type="term" value="F:protein serine/threonine kinase activity"/>
    <property type="evidence" value="ECO:0007669"/>
    <property type="project" value="UniProtKB-KW"/>
</dbReference>
<feature type="region of interest" description="Disordered" evidence="7">
    <location>
        <begin position="270"/>
        <end position="342"/>
    </location>
</feature>
<dbReference type="FunFam" id="3.30.200.20:FF:000131">
    <property type="entry name" value="Dual specificity protein kinase TTK"/>
    <property type="match status" value="1"/>
</dbReference>
<evidence type="ECO:0000256" key="2">
    <source>
        <dbReference type="ARBA" id="ARBA00022679"/>
    </source>
</evidence>
<dbReference type="GO" id="GO:0033316">
    <property type="term" value="P:meiotic spindle assembly checkpoint signaling"/>
    <property type="evidence" value="ECO:0007669"/>
    <property type="project" value="TreeGrafter"/>
</dbReference>
<dbReference type="GO" id="GO:0034501">
    <property type="term" value="P:protein localization to kinetochore"/>
    <property type="evidence" value="ECO:0007669"/>
    <property type="project" value="TreeGrafter"/>
</dbReference>
<evidence type="ECO:0000256" key="7">
    <source>
        <dbReference type="SAM" id="MobiDB-lite"/>
    </source>
</evidence>
<dbReference type="PANTHER" id="PTHR22974:SF21">
    <property type="entry name" value="DUAL SPECIFICITY PROTEIN KINASE TTK"/>
    <property type="match status" value="1"/>
</dbReference>
<feature type="domain" description="Protein kinase" evidence="8">
    <location>
        <begin position="352"/>
        <end position="617"/>
    </location>
</feature>
<dbReference type="PROSITE" id="PS00107">
    <property type="entry name" value="PROTEIN_KINASE_ATP"/>
    <property type="match status" value="1"/>
</dbReference>
<gene>
    <name evidence="9" type="ORF">BSL78_08657</name>
</gene>
<feature type="compositionally biased region" description="Polar residues" evidence="7">
    <location>
        <begin position="286"/>
        <end position="299"/>
    </location>
</feature>
<evidence type="ECO:0000256" key="1">
    <source>
        <dbReference type="ARBA" id="ARBA00022527"/>
    </source>
</evidence>
<dbReference type="InterPro" id="IPR027084">
    <property type="entry name" value="Mps1_cat"/>
</dbReference>
<evidence type="ECO:0000259" key="8">
    <source>
        <dbReference type="PROSITE" id="PS50011"/>
    </source>
</evidence>
<dbReference type="AlphaFoldDB" id="A0A2G8L2G2"/>
<evidence type="ECO:0000313" key="9">
    <source>
        <dbReference type="EMBL" id="PIK54444.1"/>
    </source>
</evidence>
<feature type="binding site" evidence="6">
    <location>
        <position position="381"/>
    </location>
    <ligand>
        <name>ATP</name>
        <dbReference type="ChEBI" id="CHEBI:30616"/>
    </ligand>
</feature>